<dbReference type="GO" id="GO:0009088">
    <property type="term" value="P:threonine biosynthetic process"/>
    <property type="evidence" value="ECO:0007669"/>
    <property type="project" value="UniProtKB-UniRule"/>
</dbReference>
<dbReference type="EC" id="4.2.3.1" evidence="5 11"/>
<evidence type="ECO:0000313" key="15">
    <source>
        <dbReference type="EMBL" id="AHF06700.1"/>
    </source>
</evidence>
<dbReference type="KEGG" id="dmt:DESME_06240"/>
<proteinExistence type="inferred from homology"/>
<evidence type="ECO:0000256" key="2">
    <source>
        <dbReference type="ARBA" id="ARBA00003648"/>
    </source>
</evidence>
<feature type="domain" description="Threonine synthase N-terminal" evidence="14">
    <location>
        <begin position="2"/>
        <end position="71"/>
    </location>
</feature>
<dbReference type="InterPro" id="IPR000634">
    <property type="entry name" value="Ser/Thr_deHydtase_PyrdxlP-BS"/>
</dbReference>
<dbReference type="InterPro" id="IPR037158">
    <property type="entry name" value="Thr_synth_N_sf"/>
</dbReference>
<dbReference type="CDD" id="cd01560">
    <property type="entry name" value="Thr-synth_2"/>
    <property type="match status" value="1"/>
</dbReference>
<comment type="similarity">
    <text evidence="4">Belongs to the threonine synthase family.</text>
</comment>
<evidence type="ECO:0000259" key="13">
    <source>
        <dbReference type="Pfam" id="PF00291"/>
    </source>
</evidence>
<keyword evidence="16" id="KW-1185">Reference proteome</keyword>
<dbReference type="HOGENOM" id="CLU_015170_3_1_9"/>
<dbReference type="RefSeq" id="WP_006715628.1">
    <property type="nucleotide sequence ID" value="NZ_CP007032.1"/>
</dbReference>
<feature type="modified residue" description="N6-(pyridoxal phosphate)lysine" evidence="12">
    <location>
        <position position="107"/>
    </location>
</feature>
<keyword evidence="8" id="KW-0791">Threonine biosynthesis</keyword>
<dbReference type="PANTHER" id="PTHR43515:SF1">
    <property type="entry name" value="THREONINE SYNTHASE-LIKE 1"/>
    <property type="match status" value="1"/>
</dbReference>
<protein>
    <recommendedName>
        <fullName evidence="6 11">Threonine synthase</fullName>
        <ecNumber evidence="5 11">4.2.3.1</ecNumber>
    </recommendedName>
</protein>
<feature type="domain" description="Tryptophan synthase beta chain-like PALP" evidence="13">
    <location>
        <begin position="98"/>
        <end position="404"/>
    </location>
</feature>
<evidence type="ECO:0000256" key="12">
    <source>
        <dbReference type="PIRSR" id="PIRSR604450-51"/>
    </source>
</evidence>
<dbReference type="InterPro" id="IPR004450">
    <property type="entry name" value="Thr_synthase-like"/>
</dbReference>
<comment type="catalytic activity">
    <reaction evidence="10">
        <text>O-phospho-L-homoserine + H2O = L-threonine + phosphate</text>
        <dbReference type="Rhea" id="RHEA:10840"/>
        <dbReference type="ChEBI" id="CHEBI:15377"/>
        <dbReference type="ChEBI" id="CHEBI:43474"/>
        <dbReference type="ChEBI" id="CHEBI:57590"/>
        <dbReference type="ChEBI" id="CHEBI:57926"/>
        <dbReference type="EC" id="4.2.3.1"/>
    </reaction>
</comment>
<dbReference type="EMBL" id="CP007032">
    <property type="protein sequence ID" value="AHF06700.1"/>
    <property type="molecule type" value="Genomic_DNA"/>
</dbReference>
<dbReference type="eggNOG" id="COG0498">
    <property type="taxonomic scope" value="Bacteria"/>
</dbReference>
<dbReference type="NCBIfam" id="TIGR00260">
    <property type="entry name" value="thrC"/>
    <property type="match status" value="1"/>
</dbReference>
<evidence type="ECO:0000256" key="3">
    <source>
        <dbReference type="ARBA" id="ARBA00004979"/>
    </source>
</evidence>
<dbReference type="AlphaFoldDB" id="W0E777"/>
<dbReference type="Proteomes" id="UP000010847">
    <property type="component" value="Chromosome"/>
</dbReference>
<evidence type="ECO:0000313" key="16">
    <source>
        <dbReference type="Proteomes" id="UP000010847"/>
    </source>
</evidence>
<dbReference type="GO" id="GO:0004795">
    <property type="term" value="F:threonine synthase activity"/>
    <property type="evidence" value="ECO:0007669"/>
    <property type="project" value="UniProtKB-UniRule"/>
</dbReference>
<sequence length="490" mass="54953">MYISTRGNSPERSGKEVIALGMVPNGGLFVPKHIPEIDWRELETLNYPDLARSILKLYLPEFSDRTLDQAVNVYRSELFSSENPAPLVQVGNMGVLELWHGPTSAFKDMALQVLPHLLKESIQSIAQFNKVLILVATSGDTGKAALEGFRNVPGIEIAVFYPENGVSAVQERQMTTTEGENTYIIAVKGNFDECQSKVKEIFGSKEIKGDFLKGKYTFSSANSINWGRLLPQIVYYFWAYAQAVAKAQIKAGEFINVVVPTGNFGNILAAYYAKEMGLPIKELICASNQNNVLTEFFQTGVYDRQRPFYLTSSPSMDILISSNFERFLYEMSNRDEEKVKTWFGELQSKGKFGVDLQTLAKARDYVKAGWASEAEVKDMIQKVYTEQSYVLDPHTAVAVRVYQKYMECTGDSTYTIIASTASPFKFAGTVLQSIISEQITENEWENLAQLSALTGWTIPMGLQGLEKKTVRKVEKTTPSEIPHLLRQLFL</sequence>
<keyword evidence="9 12" id="KW-0663">Pyridoxal phosphate</keyword>
<gene>
    <name evidence="15" type="ORF">DESME_06240</name>
</gene>
<comment type="cofactor">
    <cofactor evidence="1 12">
        <name>pyridoxal 5'-phosphate</name>
        <dbReference type="ChEBI" id="CHEBI:597326"/>
    </cofactor>
</comment>
<dbReference type="InterPro" id="IPR029144">
    <property type="entry name" value="Thr_synth_N"/>
</dbReference>
<dbReference type="Gene3D" id="3.90.1380.10">
    <property type="entry name" value="Threonine synthase, N-terminal domain"/>
    <property type="match status" value="1"/>
</dbReference>
<evidence type="ECO:0000256" key="7">
    <source>
        <dbReference type="ARBA" id="ARBA00022605"/>
    </source>
</evidence>
<evidence type="ECO:0000256" key="1">
    <source>
        <dbReference type="ARBA" id="ARBA00001933"/>
    </source>
</evidence>
<evidence type="ECO:0000256" key="5">
    <source>
        <dbReference type="ARBA" id="ARBA00013028"/>
    </source>
</evidence>
<dbReference type="PANTHER" id="PTHR43515">
    <property type="entry name" value="THREONINE SYNTHASE-LIKE 1"/>
    <property type="match status" value="1"/>
</dbReference>
<dbReference type="GO" id="GO:0030170">
    <property type="term" value="F:pyridoxal phosphate binding"/>
    <property type="evidence" value="ECO:0007669"/>
    <property type="project" value="InterPro"/>
</dbReference>
<evidence type="ECO:0000256" key="10">
    <source>
        <dbReference type="ARBA" id="ARBA00049144"/>
    </source>
</evidence>
<dbReference type="PROSITE" id="PS00165">
    <property type="entry name" value="DEHYDRATASE_SER_THR"/>
    <property type="match status" value="1"/>
</dbReference>
<dbReference type="InterPro" id="IPR036052">
    <property type="entry name" value="TrpB-like_PALP_sf"/>
</dbReference>
<evidence type="ECO:0000259" key="14">
    <source>
        <dbReference type="Pfam" id="PF14821"/>
    </source>
</evidence>
<keyword evidence="7" id="KW-0028">Amino-acid biosynthesis</keyword>
<dbReference type="STRING" id="871968.DESME_06240"/>
<dbReference type="InterPro" id="IPR001926">
    <property type="entry name" value="TrpB-like_PALP"/>
</dbReference>
<accession>W0E777</accession>
<dbReference type="OrthoDB" id="9763107at2"/>
<dbReference type="GO" id="GO:0005737">
    <property type="term" value="C:cytoplasm"/>
    <property type="evidence" value="ECO:0007669"/>
    <property type="project" value="TreeGrafter"/>
</dbReference>
<comment type="pathway">
    <text evidence="3">Amino-acid biosynthesis; L-threonine biosynthesis; L-threonine from L-aspartate: step 5/5.</text>
</comment>
<dbReference type="Gene3D" id="3.40.50.1100">
    <property type="match status" value="2"/>
</dbReference>
<evidence type="ECO:0000256" key="6">
    <source>
        <dbReference type="ARBA" id="ARBA00018679"/>
    </source>
</evidence>
<organism evidence="15 16">
    <name type="scientific">Desulfitobacterium metallireducens DSM 15288</name>
    <dbReference type="NCBI Taxonomy" id="871968"/>
    <lineage>
        <taxon>Bacteria</taxon>
        <taxon>Bacillati</taxon>
        <taxon>Bacillota</taxon>
        <taxon>Clostridia</taxon>
        <taxon>Eubacteriales</taxon>
        <taxon>Desulfitobacteriaceae</taxon>
        <taxon>Desulfitobacterium</taxon>
    </lineage>
</organism>
<dbReference type="SUPFAM" id="SSF53686">
    <property type="entry name" value="Tryptophan synthase beta subunit-like PLP-dependent enzymes"/>
    <property type="match status" value="1"/>
</dbReference>
<dbReference type="Pfam" id="PF14821">
    <property type="entry name" value="Thr_synth_N"/>
    <property type="match status" value="1"/>
</dbReference>
<comment type="function">
    <text evidence="2">Catalyzes the gamma-elimination of phosphate from L-phosphohomoserine and the beta-addition of water to produce L-threonine.</text>
</comment>
<evidence type="ECO:0000256" key="9">
    <source>
        <dbReference type="ARBA" id="ARBA00022898"/>
    </source>
</evidence>
<dbReference type="UniPathway" id="UPA00050">
    <property type="reaction ID" value="UER00065"/>
</dbReference>
<name>W0E777_9FIRM</name>
<evidence type="ECO:0000256" key="8">
    <source>
        <dbReference type="ARBA" id="ARBA00022697"/>
    </source>
</evidence>
<reference evidence="15 16" key="1">
    <citation type="submission" date="2013-12" db="EMBL/GenBank/DDBJ databases">
        <authorList>
            <consortium name="DOE Joint Genome Institute"/>
            <person name="Smidt H."/>
            <person name="Huntemann M."/>
            <person name="Han J."/>
            <person name="Chen A."/>
            <person name="Kyrpides N."/>
            <person name="Mavromatis K."/>
            <person name="Markowitz V."/>
            <person name="Palaniappan K."/>
            <person name="Ivanova N."/>
            <person name="Schaumberg A."/>
            <person name="Pati A."/>
            <person name="Liolios K."/>
            <person name="Nordberg H.P."/>
            <person name="Cantor M.N."/>
            <person name="Hua S.X."/>
            <person name="Woyke T."/>
        </authorList>
    </citation>
    <scope>NUCLEOTIDE SEQUENCE [LARGE SCALE GENOMIC DNA]</scope>
    <source>
        <strain evidence="16">DSM 15288</strain>
    </source>
</reference>
<dbReference type="Pfam" id="PF00291">
    <property type="entry name" value="PALP"/>
    <property type="match status" value="1"/>
</dbReference>
<evidence type="ECO:0000256" key="4">
    <source>
        <dbReference type="ARBA" id="ARBA00005517"/>
    </source>
</evidence>
<evidence type="ECO:0000256" key="11">
    <source>
        <dbReference type="NCBIfam" id="TIGR00260"/>
    </source>
</evidence>